<reference evidence="2" key="1">
    <citation type="submission" date="2013-10" db="EMBL/GenBank/DDBJ databases">
        <title>Genomic analysis of the causative agents of coccidiosis in chickens.</title>
        <authorList>
            <person name="Reid A.J."/>
            <person name="Blake D."/>
            <person name="Billington K."/>
            <person name="Browne H."/>
            <person name="Dunn M."/>
            <person name="Hung S."/>
            <person name="Kawahara F."/>
            <person name="Miranda-Saavedra D."/>
            <person name="Mourier T."/>
            <person name="Nagra H."/>
            <person name="Otto T.D."/>
            <person name="Rawlings N."/>
            <person name="Sanchez A."/>
            <person name="Sanders M."/>
            <person name="Subramaniam C."/>
            <person name="Tay Y."/>
            <person name="Dear P."/>
            <person name="Doerig C."/>
            <person name="Gruber A."/>
            <person name="Parkinson J."/>
            <person name="Shirley M."/>
            <person name="Wan K.L."/>
            <person name="Berriman M."/>
            <person name="Tomley F."/>
            <person name="Pain A."/>
        </authorList>
    </citation>
    <scope>NUCLEOTIDE SEQUENCE [LARGE SCALE GENOMIC DNA]</scope>
    <source>
        <strain evidence="2">Houghton</strain>
    </source>
</reference>
<gene>
    <name evidence="2" type="ORF">EAH_00051250</name>
</gene>
<feature type="region of interest" description="Disordered" evidence="1">
    <location>
        <begin position="348"/>
        <end position="379"/>
    </location>
</feature>
<dbReference type="AlphaFoldDB" id="U6GYI2"/>
<evidence type="ECO:0000256" key="1">
    <source>
        <dbReference type="SAM" id="MobiDB-lite"/>
    </source>
</evidence>
<feature type="compositionally biased region" description="Acidic residues" evidence="1">
    <location>
        <begin position="99"/>
        <end position="115"/>
    </location>
</feature>
<evidence type="ECO:0000313" key="2">
    <source>
        <dbReference type="EMBL" id="CDI84293.1"/>
    </source>
</evidence>
<dbReference type="OrthoDB" id="10588605at2759"/>
<name>U6GYI2_EIMAC</name>
<feature type="compositionally biased region" description="Polar residues" evidence="1">
    <location>
        <begin position="367"/>
        <end position="379"/>
    </location>
</feature>
<sequence length="379" mass="41691">WRPSRLDMLLHDIERRLECHRLLANPRDILRSGGGDKGDFYDKDDAFIDDAELSDFGLGTESEGDSSSSEGEEEETAEAALQLSEFLCTKETLKPNSSDSEEGDTGEEEEEDESIIDPRGWRAFRPRIRRACAAGLPKHPDDLVIIDLLFDAWVEADRSEKRLQRQLEQQQQQGDTAGEQQLRRQLAAAASSKRLLLRASPLWRIGKFLLDLVLLFHLRRGDAQDYVELALGEETDLSPDAHRDMCVFLSNLLRAAVVRRFAAEKLQLSLSLQFLKALINALKAEHGIEDLCERRRRRARPKTFATSLCRAAAAAGAAAGAAAAGEDAAPAGAAGAAAGAAAAAAAAEGWWEDSDEENAYSEEETNRNVNCLSEAMQQN</sequence>
<dbReference type="GeneID" id="25273195"/>
<feature type="compositionally biased region" description="Acidic residues" evidence="1">
    <location>
        <begin position="350"/>
        <end position="363"/>
    </location>
</feature>
<feature type="region of interest" description="Disordered" evidence="1">
    <location>
        <begin position="52"/>
        <end position="79"/>
    </location>
</feature>
<dbReference type="Proteomes" id="UP000018050">
    <property type="component" value="Unassembled WGS sequence"/>
</dbReference>
<protein>
    <submittedName>
        <fullName evidence="2">Uncharacterized protein</fullName>
    </submittedName>
</protein>
<reference evidence="2" key="2">
    <citation type="submission" date="2013-10" db="EMBL/GenBank/DDBJ databases">
        <authorList>
            <person name="Aslett M."/>
        </authorList>
    </citation>
    <scope>NUCLEOTIDE SEQUENCE [LARGE SCALE GENOMIC DNA]</scope>
    <source>
        <strain evidence="2">Houghton</strain>
    </source>
</reference>
<accession>U6GYI2</accession>
<organism evidence="2 3">
    <name type="scientific">Eimeria acervulina</name>
    <name type="common">Coccidian parasite</name>
    <dbReference type="NCBI Taxonomy" id="5801"/>
    <lineage>
        <taxon>Eukaryota</taxon>
        <taxon>Sar</taxon>
        <taxon>Alveolata</taxon>
        <taxon>Apicomplexa</taxon>
        <taxon>Conoidasida</taxon>
        <taxon>Coccidia</taxon>
        <taxon>Eucoccidiorida</taxon>
        <taxon>Eimeriorina</taxon>
        <taxon>Eimeriidae</taxon>
        <taxon>Eimeria</taxon>
    </lineage>
</organism>
<feature type="non-terminal residue" evidence="2">
    <location>
        <position position="1"/>
    </location>
</feature>
<feature type="compositionally biased region" description="Low complexity" evidence="1">
    <location>
        <begin position="58"/>
        <end position="69"/>
    </location>
</feature>
<proteinExistence type="predicted"/>
<keyword evidence="3" id="KW-1185">Reference proteome</keyword>
<feature type="region of interest" description="Disordered" evidence="1">
    <location>
        <begin position="91"/>
        <end position="116"/>
    </location>
</feature>
<dbReference type="VEuPathDB" id="ToxoDB:EAH_00051250"/>
<dbReference type="EMBL" id="HG673646">
    <property type="protein sequence ID" value="CDI84293.1"/>
    <property type="molecule type" value="Genomic_DNA"/>
</dbReference>
<evidence type="ECO:0000313" key="3">
    <source>
        <dbReference type="Proteomes" id="UP000018050"/>
    </source>
</evidence>
<dbReference type="RefSeq" id="XP_013246694.1">
    <property type="nucleotide sequence ID" value="XM_013391240.1"/>
</dbReference>